<comment type="caution">
    <text evidence="1">The sequence shown here is derived from an EMBL/GenBank/DDBJ whole genome shotgun (WGS) entry which is preliminary data.</text>
</comment>
<dbReference type="EMBL" id="QXGB01012163">
    <property type="protein sequence ID" value="KAE9143596.1"/>
    <property type="molecule type" value="Genomic_DNA"/>
</dbReference>
<evidence type="ECO:0000313" key="3">
    <source>
        <dbReference type="Proteomes" id="UP000433483"/>
    </source>
</evidence>
<evidence type="ECO:0000313" key="2">
    <source>
        <dbReference type="EMBL" id="KAE9143596.1"/>
    </source>
</evidence>
<name>A0A6A3U1V0_9STRA</name>
<dbReference type="Proteomes" id="UP000433483">
    <property type="component" value="Unassembled WGS sequence"/>
</dbReference>
<keyword evidence="3" id="KW-1185">Reference proteome</keyword>
<dbReference type="EMBL" id="QXGB01012164">
    <property type="protein sequence ID" value="KAE9143576.1"/>
    <property type="molecule type" value="Genomic_DNA"/>
</dbReference>
<gene>
    <name evidence="2" type="ORF">PF005_g33730</name>
    <name evidence="1" type="ORF">PF005_g33732</name>
</gene>
<feature type="non-terminal residue" evidence="1">
    <location>
        <position position="1"/>
    </location>
</feature>
<evidence type="ECO:0000313" key="1">
    <source>
        <dbReference type="EMBL" id="KAE9143576.1"/>
    </source>
</evidence>
<sequence>EMYGAMDFQSDECLCLIGAAFTSMLMY</sequence>
<proteinExistence type="predicted"/>
<organism evidence="1 3">
    <name type="scientific">Phytophthora fragariae</name>
    <dbReference type="NCBI Taxonomy" id="53985"/>
    <lineage>
        <taxon>Eukaryota</taxon>
        <taxon>Sar</taxon>
        <taxon>Stramenopiles</taxon>
        <taxon>Oomycota</taxon>
        <taxon>Peronosporomycetes</taxon>
        <taxon>Peronosporales</taxon>
        <taxon>Peronosporaceae</taxon>
        <taxon>Phytophthora</taxon>
    </lineage>
</organism>
<reference evidence="1 3" key="1">
    <citation type="submission" date="2018-08" db="EMBL/GenBank/DDBJ databases">
        <title>Genomic investigation of the strawberry pathogen Phytophthora fragariae indicates pathogenicity is determined by transcriptional variation in three key races.</title>
        <authorList>
            <person name="Adams T.M."/>
            <person name="Armitage A.D."/>
            <person name="Sobczyk M.K."/>
            <person name="Bates H.J."/>
            <person name="Dunwell J.M."/>
            <person name="Nellist C.F."/>
            <person name="Harrison R.J."/>
        </authorList>
    </citation>
    <scope>NUCLEOTIDE SEQUENCE [LARGE SCALE GENOMIC DNA]</scope>
    <source>
        <strain evidence="1 3">NOV-27</strain>
    </source>
</reference>
<accession>A0A6A3U1V0</accession>
<dbReference type="AlphaFoldDB" id="A0A6A3U1V0"/>
<protein>
    <submittedName>
        <fullName evidence="1">Uncharacterized protein</fullName>
    </submittedName>
</protein>